<evidence type="ECO:0000313" key="2">
    <source>
        <dbReference type="Proteomes" id="UP000295537"/>
    </source>
</evidence>
<dbReference type="Proteomes" id="UP000295537">
    <property type="component" value="Unassembled WGS sequence"/>
</dbReference>
<proteinExistence type="predicted"/>
<dbReference type="CDD" id="cd16389">
    <property type="entry name" value="FIN"/>
    <property type="match status" value="1"/>
</dbReference>
<accession>A0A4R2NBK3</accession>
<dbReference type="OrthoDB" id="5679866at2"/>
<dbReference type="Pfam" id="PF22162">
    <property type="entry name" value="PFIN"/>
    <property type="match status" value="1"/>
</dbReference>
<sequence>MELKKFLYHNIYIDRPTYHLQNYLVFELMTNTQRFVYMKHPIYPAPDNEKHIVFVKSTKFLNMWRNMQFPQVPKLSFGNEADWRNDDKFQYAEKGFSYGHSNPVPLAEVSCEQYIEQEPVYVKQFLWFNKLIGYTQNTKTACSFINGITRTIWLLANGVQQFPVYTYSEEDAILLAKYAGIYSEGYYGLLELNKELEKLTNINLYEPQ</sequence>
<name>A0A4R2NBK3_9PAST</name>
<gene>
    <name evidence="1" type="ORF">EV693_10254</name>
</gene>
<evidence type="ECO:0000313" key="1">
    <source>
        <dbReference type="EMBL" id="TCP18375.1"/>
    </source>
</evidence>
<dbReference type="RefSeq" id="WP_132500645.1">
    <property type="nucleotide sequence ID" value="NZ_LVXA01000001.1"/>
</dbReference>
<protein>
    <submittedName>
        <fullName evidence="1">Uncharacterized protein</fullName>
    </submittedName>
</protein>
<comment type="caution">
    <text evidence="1">The sequence shown here is derived from an EMBL/GenBank/DDBJ whole genome shotgun (WGS) entry which is preliminary data.</text>
</comment>
<dbReference type="InterPro" id="IPR054044">
    <property type="entry name" value="PFIN"/>
</dbReference>
<reference evidence="1 2" key="1">
    <citation type="submission" date="2019-03" db="EMBL/GenBank/DDBJ databases">
        <title>Genomic Encyclopedia of Type Strains, Phase IV (KMG-IV): sequencing the most valuable type-strain genomes for metagenomic binning, comparative biology and taxonomic classification.</title>
        <authorList>
            <person name="Goeker M."/>
        </authorList>
    </citation>
    <scope>NUCLEOTIDE SEQUENCE [LARGE SCALE GENOMIC DNA]</scope>
    <source>
        <strain evidence="1 2">DSM 16380</strain>
    </source>
</reference>
<dbReference type="AlphaFoldDB" id="A0A4R2NBK3"/>
<dbReference type="InterPro" id="IPR035615">
    <property type="entry name" value="FiwA/Osa"/>
</dbReference>
<organism evidence="1 2">
    <name type="scientific">Nicoletella semolina</name>
    <dbReference type="NCBI Taxonomy" id="271160"/>
    <lineage>
        <taxon>Bacteria</taxon>
        <taxon>Pseudomonadati</taxon>
        <taxon>Pseudomonadota</taxon>
        <taxon>Gammaproteobacteria</taxon>
        <taxon>Pasteurellales</taxon>
        <taxon>Pasteurellaceae</taxon>
        <taxon>Nicoletella</taxon>
    </lineage>
</organism>
<dbReference type="EMBL" id="SLXJ01000002">
    <property type="protein sequence ID" value="TCP18375.1"/>
    <property type="molecule type" value="Genomic_DNA"/>
</dbReference>
<keyword evidence="2" id="KW-1185">Reference proteome</keyword>